<dbReference type="PANTHER" id="PTHR12542">
    <property type="entry name" value="EXOCYST COMPLEX PROTEIN EXO70"/>
    <property type="match status" value="1"/>
</dbReference>
<dbReference type="Pfam" id="PF20669">
    <property type="entry name" value="Exo70_N"/>
    <property type="match status" value="1"/>
</dbReference>
<reference evidence="6" key="5">
    <citation type="journal article" date="2021" name="G3 (Bethesda)">
        <title>Aegilops tauschii genome assembly Aet v5.0 features greater sequence contiguity and improved annotation.</title>
        <authorList>
            <person name="Wang L."/>
            <person name="Zhu T."/>
            <person name="Rodriguez J.C."/>
            <person name="Deal K.R."/>
            <person name="Dubcovsky J."/>
            <person name="McGuire P.E."/>
            <person name="Lux T."/>
            <person name="Spannagl M."/>
            <person name="Mayer K.F.X."/>
            <person name="Baldrich P."/>
            <person name="Meyers B.C."/>
            <person name="Huo N."/>
            <person name="Gu Y.Q."/>
            <person name="Zhou H."/>
            <person name="Devos K.M."/>
            <person name="Bennetzen J.L."/>
            <person name="Unver T."/>
            <person name="Budak H."/>
            <person name="Gulick P.J."/>
            <person name="Galiba G."/>
            <person name="Kalapos B."/>
            <person name="Nelson D.R."/>
            <person name="Li P."/>
            <person name="You F.M."/>
            <person name="Luo M.C."/>
            <person name="Dvorak J."/>
        </authorList>
    </citation>
    <scope>NUCLEOTIDE SEQUENCE [LARGE SCALE GENOMIC DNA]</scope>
    <source>
        <strain evidence="6">cv. AL8/78</strain>
    </source>
</reference>
<dbReference type="EnsemblPlants" id="AET7Gv20636400.1">
    <property type="protein sequence ID" value="AET7Gv20636400.1"/>
    <property type="gene ID" value="AET7Gv20636400"/>
</dbReference>
<keyword evidence="2 3" id="KW-0813">Transport</keyword>
<reference evidence="7" key="2">
    <citation type="journal article" date="2017" name="Nat. Plants">
        <title>The Aegilops tauschii genome reveals multiple impacts of transposons.</title>
        <authorList>
            <person name="Zhao G."/>
            <person name="Zou C."/>
            <person name="Li K."/>
            <person name="Wang K."/>
            <person name="Li T."/>
            <person name="Gao L."/>
            <person name="Zhang X."/>
            <person name="Wang H."/>
            <person name="Yang Z."/>
            <person name="Liu X."/>
            <person name="Jiang W."/>
            <person name="Mao L."/>
            <person name="Kong X."/>
            <person name="Jiao Y."/>
            <person name="Jia J."/>
        </authorList>
    </citation>
    <scope>NUCLEOTIDE SEQUENCE [LARGE SCALE GENOMIC DNA]</scope>
    <source>
        <strain evidence="7">cv. AL8/78</strain>
    </source>
</reference>
<proteinExistence type="inferred from homology"/>
<keyword evidence="3" id="KW-0268">Exocytosis</keyword>
<reference evidence="6" key="3">
    <citation type="journal article" date="2017" name="Nature">
        <title>Genome sequence of the progenitor of the wheat D genome Aegilops tauschii.</title>
        <authorList>
            <person name="Luo M.C."/>
            <person name="Gu Y.Q."/>
            <person name="Puiu D."/>
            <person name="Wang H."/>
            <person name="Twardziok S.O."/>
            <person name="Deal K.R."/>
            <person name="Huo N."/>
            <person name="Zhu T."/>
            <person name="Wang L."/>
            <person name="Wang Y."/>
            <person name="McGuire P.E."/>
            <person name="Liu S."/>
            <person name="Long H."/>
            <person name="Ramasamy R.K."/>
            <person name="Rodriguez J.C."/>
            <person name="Van S.L."/>
            <person name="Yuan L."/>
            <person name="Wang Z."/>
            <person name="Xia Z."/>
            <person name="Xiao L."/>
            <person name="Anderson O.D."/>
            <person name="Ouyang S."/>
            <person name="Liang Y."/>
            <person name="Zimin A.V."/>
            <person name="Pertea G."/>
            <person name="Qi P."/>
            <person name="Bennetzen J.L."/>
            <person name="Dai X."/>
            <person name="Dawson M.W."/>
            <person name="Muller H.G."/>
            <person name="Kugler K."/>
            <person name="Rivarola-Duarte L."/>
            <person name="Spannagl M."/>
            <person name="Mayer K.F.X."/>
            <person name="Lu F.H."/>
            <person name="Bevan M.W."/>
            <person name="Leroy P."/>
            <person name="Li P."/>
            <person name="You F.M."/>
            <person name="Sun Q."/>
            <person name="Liu Z."/>
            <person name="Lyons E."/>
            <person name="Wicker T."/>
            <person name="Salzberg S.L."/>
            <person name="Devos K.M."/>
            <person name="Dvorak J."/>
        </authorList>
    </citation>
    <scope>NUCLEOTIDE SEQUENCE [LARGE SCALE GENOMIC DNA]</scope>
    <source>
        <strain evidence="6">cv. AL8/78</strain>
    </source>
</reference>
<dbReference type="Gene3D" id="1.20.1280.170">
    <property type="entry name" value="Exocyst complex component Exo70"/>
    <property type="match status" value="1"/>
</dbReference>
<keyword evidence="7" id="KW-1185">Reference proteome</keyword>
<dbReference type="InterPro" id="IPR046364">
    <property type="entry name" value="Exo70_C"/>
</dbReference>
<dbReference type="GO" id="GO:0006887">
    <property type="term" value="P:exocytosis"/>
    <property type="evidence" value="ECO:0007669"/>
    <property type="project" value="UniProtKB-KW"/>
</dbReference>
<evidence type="ECO:0000256" key="4">
    <source>
        <dbReference type="SAM" id="MobiDB-lite"/>
    </source>
</evidence>
<organism evidence="6 7">
    <name type="scientific">Aegilops tauschii subsp. strangulata</name>
    <name type="common">Goatgrass</name>
    <dbReference type="NCBI Taxonomy" id="200361"/>
    <lineage>
        <taxon>Eukaryota</taxon>
        <taxon>Viridiplantae</taxon>
        <taxon>Streptophyta</taxon>
        <taxon>Embryophyta</taxon>
        <taxon>Tracheophyta</taxon>
        <taxon>Spermatophyta</taxon>
        <taxon>Magnoliopsida</taxon>
        <taxon>Liliopsida</taxon>
        <taxon>Poales</taxon>
        <taxon>Poaceae</taxon>
        <taxon>BOP clade</taxon>
        <taxon>Pooideae</taxon>
        <taxon>Triticodae</taxon>
        <taxon>Triticeae</taxon>
        <taxon>Triticinae</taxon>
        <taxon>Aegilops</taxon>
    </lineage>
</organism>
<dbReference type="GO" id="GO:0015031">
    <property type="term" value="P:protein transport"/>
    <property type="evidence" value="ECO:0007669"/>
    <property type="project" value="UniProtKB-KW"/>
</dbReference>
<dbReference type="Proteomes" id="UP000015105">
    <property type="component" value="Chromosome 7D"/>
</dbReference>
<dbReference type="GO" id="GO:0005546">
    <property type="term" value="F:phosphatidylinositol-4,5-bisphosphate binding"/>
    <property type="evidence" value="ECO:0007669"/>
    <property type="project" value="InterPro"/>
</dbReference>
<reference evidence="6" key="4">
    <citation type="submission" date="2019-03" db="UniProtKB">
        <authorList>
            <consortium name="EnsemblPlants"/>
        </authorList>
    </citation>
    <scope>IDENTIFICATION</scope>
</reference>
<dbReference type="GO" id="GO:0000145">
    <property type="term" value="C:exocyst"/>
    <property type="evidence" value="ECO:0007669"/>
    <property type="project" value="InterPro"/>
</dbReference>
<feature type="region of interest" description="Disordered" evidence="4">
    <location>
        <begin position="31"/>
        <end position="69"/>
    </location>
</feature>
<evidence type="ECO:0000256" key="3">
    <source>
        <dbReference type="RuleBase" id="RU365026"/>
    </source>
</evidence>
<protein>
    <recommendedName>
        <fullName evidence="3">Exocyst subunit Exo70 family protein</fullName>
    </recommendedName>
</protein>
<evidence type="ECO:0000256" key="2">
    <source>
        <dbReference type="ARBA" id="ARBA00022448"/>
    </source>
</evidence>
<dbReference type="Gramene" id="AET7Gv20636400.1">
    <property type="protein sequence ID" value="AET7Gv20636400.1"/>
    <property type="gene ID" value="AET7Gv20636400"/>
</dbReference>
<evidence type="ECO:0000313" key="7">
    <source>
        <dbReference type="Proteomes" id="UP000015105"/>
    </source>
</evidence>
<feature type="compositionally biased region" description="Low complexity" evidence="4">
    <location>
        <begin position="49"/>
        <end position="59"/>
    </location>
</feature>
<evidence type="ECO:0000256" key="1">
    <source>
        <dbReference type="ARBA" id="ARBA00006756"/>
    </source>
</evidence>
<feature type="compositionally biased region" description="Basic residues" evidence="4">
    <location>
        <begin position="39"/>
        <end position="48"/>
    </location>
</feature>
<dbReference type="Pfam" id="PF03081">
    <property type="entry name" value="Exo70_C"/>
    <property type="match status" value="1"/>
</dbReference>
<dbReference type="PANTHER" id="PTHR12542:SF45">
    <property type="entry name" value="EXOCYST SUBUNIT EXO70 FAMILY PROTEIN"/>
    <property type="match status" value="1"/>
</dbReference>
<dbReference type="SUPFAM" id="SSF74788">
    <property type="entry name" value="Cullin repeat-like"/>
    <property type="match status" value="1"/>
</dbReference>
<evidence type="ECO:0000313" key="6">
    <source>
        <dbReference type="EnsemblPlants" id="AET7Gv20636400.1"/>
    </source>
</evidence>
<keyword evidence="3" id="KW-0653">Protein transport</keyword>
<dbReference type="InterPro" id="IPR016159">
    <property type="entry name" value="Cullin_repeat-like_dom_sf"/>
</dbReference>
<sequence length="667" mass="73255">HGNGDRARLVGPSRVNVARRLKPRRRWRILSHGLPTPPSRRRDHRTRRSSSSSEVSCGSLPPDDRVASTMASTSASFSVSEAPATDVAKRMAVSKNAADDMMRVLSIYDARLLPMSPAEGEPAGEAYGCDEREEQEEEAFAAAEDVIRRCNSSSSSSGMADYLYAVDDALAAASLQGGLASRAAEAVQAAMPRLEEEARALLCSSSARRLSLSSDDLDDAATPPDASPRLSPRAAASVRGVADRMLRAGYGPELAQVYVTTRRDAITEAVAHQLGAAEPVAIEEVLRMEWQVLDQKMRRWNHAIRAVVRTLLAGERRLCDEVFASDKELGHECFADVSRGCVLQLLGFADAVAMSARATEKLYRTLGMYEALADVAPELEALFTGDARELFSAEVSAVAARLGSTVRRTIEEFGSAIQGESSRRPVQGGEIHPMNRYVINYCGLLADCRSTLDMILVNTADAVDGDEATGGGGGATSTPSGRCMLELLTRLLRKMDEKSCLYDDAGLKHIFLMNNLYYIVQKVMDSPLRELLGDDWIRRHRGQIRQYETGYLRASWITVLSVLRDDGGSAAPTVKDKARSFNAAFEELYRNQTAWKVIDPQLREELRIAVSERLIPAYRSFLSRPRPQTGSSSGGSRHSASKHVKYTLEDLEDYMLDFFEGVQKFVK</sequence>
<dbReference type="InterPro" id="IPR004140">
    <property type="entry name" value="Exo70"/>
</dbReference>
<feature type="region of interest" description="Disordered" evidence="4">
    <location>
        <begin position="213"/>
        <end position="234"/>
    </location>
</feature>
<accession>A0A453RMF4</accession>
<feature type="domain" description="Exocyst complex subunit Exo70 C-terminal" evidence="5">
    <location>
        <begin position="299"/>
        <end position="656"/>
    </location>
</feature>
<dbReference type="STRING" id="200361.A0A453RMF4"/>
<dbReference type="AlphaFoldDB" id="A0A453RMF4"/>
<comment type="similarity">
    <text evidence="1 3">Belongs to the EXO70 family.</text>
</comment>
<evidence type="ECO:0000259" key="5">
    <source>
        <dbReference type="Pfam" id="PF03081"/>
    </source>
</evidence>
<reference evidence="7" key="1">
    <citation type="journal article" date="2014" name="Science">
        <title>Ancient hybridizations among the ancestral genomes of bread wheat.</title>
        <authorList>
            <consortium name="International Wheat Genome Sequencing Consortium,"/>
            <person name="Marcussen T."/>
            <person name="Sandve S.R."/>
            <person name="Heier L."/>
            <person name="Spannagl M."/>
            <person name="Pfeifer M."/>
            <person name="Jakobsen K.S."/>
            <person name="Wulff B.B."/>
            <person name="Steuernagel B."/>
            <person name="Mayer K.F."/>
            <person name="Olsen O.A."/>
        </authorList>
    </citation>
    <scope>NUCLEOTIDE SEQUENCE [LARGE SCALE GENOMIC DNA]</scope>
    <source>
        <strain evidence="7">cv. AL8/78</strain>
    </source>
</reference>
<comment type="function">
    <text evidence="3">Component of the exocyst complex.</text>
</comment>
<name>A0A453RMF4_AEGTS</name>